<dbReference type="EMBL" id="CAADFA010000166">
    <property type="protein sequence ID" value="VFJ55906.1"/>
    <property type="molecule type" value="Genomic_DNA"/>
</dbReference>
<dbReference type="EMBL" id="CAADFL010000151">
    <property type="protein sequence ID" value="VFK10696.1"/>
    <property type="molecule type" value="Genomic_DNA"/>
</dbReference>
<accession>A0A450S6M6</accession>
<evidence type="ECO:0000313" key="3">
    <source>
        <dbReference type="EMBL" id="VFK10696.1"/>
    </source>
</evidence>
<dbReference type="EMBL" id="CAADEZ010000048">
    <property type="protein sequence ID" value="VFJ47564.1"/>
    <property type="molecule type" value="Genomic_DNA"/>
</dbReference>
<dbReference type="AlphaFoldDB" id="A0A450S6M6"/>
<protein>
    <submittedName>
        <fullName evidence="1">Uncharacterized protein</fullName>
    </submittedName>
</protein>
<evidence type="ECO:0000313" key="2">
    <source>
        <dbReference type="EMBL" id="VFJ55906.1"/>
    </source>
</evidence>
<sequence length="79" mass="9022">MSYTRVTIDVIIDEAVNDPIIREVRNIRLDIARECGSDPGAYYRFLLSAQNDLQDRLVYGRPGKLAPNTRELIDGDVRE</sequence>
<name>A0A450S6M6_9GAMM</name>
<organism evidence="1">
    <name type="scientific">Candidatus Kentrum sp. FM</name>
    <dbReference type="NCBI Taxonomy" id="2126340"/>
    <lineage>
        <taxon>Bacteria</taxon>
        <taxon>Pseudomonadati</taxon>
        <taxon>Pseudomonadota</taxon>
        <taxon>Gammaproteobacteria</taxon>
        <taxon>Candidatus Kentrum</taxon>
    </lineage>
</organism>
<gene>
    <name evidence="1" type="ORF">BECKFM1743A_GA0114220_100485</name>
    <name evidence="3" type="ORF">BECKFM1743B_GA0114221_101514</name>
    <name evidence="2" type="ORF">BECKFM1743C_GA0114222_101664</name>
</gene>
<reference evidence="1" key="1">
    <citation type="submission" date="2019-02" db="EMBL/GenBank/DDBJ databases">
        <authorList>
            <person name="Gruber-Vodicka R. H."/>
            <person name="Seah K. B. B."/>
        </authorList>
    </citation>
    <scope>NUCLEOTIDE SEQUENCE</scope>
    <source>
        <strain evidence="1">BECK_BZ163</strain>
        <strain evidence="3">BECK_BZ164</strain>
        <strain evidence="2">BECK_BZ165</strain>
    </source>
</reference>
<evidence type="ECO:0000313" key="1">
    <source>
        <dbReference type="EMBL" id="VFJ47564.1"/>
    </source>
</evidence>
<proteinExistence type="predicted"/>